<evidence type="ECO:0000313" key="3">
    <source>
        <dbReference type="Proteomes" id="UP000837801"/>
    </source>
</evidence>
<name>A0A9P0QST3_9ASCO</name>
<organism evidence="2 3">
    <name type="scientific">[Candida] railenensis</name>
    <dbReference type="NCBI Taxonomy" id="45579"/>
    <lineage>
        <taxon>Eukaryota</taxon>
        <taxon>Fungi</taxon>
        <taxon>Dikarya</taxon>
        <taxon>Ascomycota</taxon>
        <taxon>Saccharomycotina</taxon>
        <taxon>Pichiomycetes</taxon>
        <taxon>Debaryomycetaceae</taxon>
        <taxon>Kurtzmaniella</taxon>
    </lineage>
</organism>
<dbReference type="EMBL" id="CAKXYY010000020">
    <property type="protein sequence ID" value="CAH2354941.1"/>
    <property type="molecule type" value="Genomic_DNA"/>
</dbReference>
<sequence>MPTVFPRNVLHPFRNFRTTVPTPHTHRSHVLSPLHPPIYFFSPVQQSFLPPSSSRSFSTFAYSILKIANLTNCFTTTSGSNSKPKKKKKIKKKNNSHASHSRFSSSCNSQKFALYSPVQCTRSQQAVRFTLSCRA</sequence>
<dbReference type="AlphaFoldDB" id="A0A9P0QST3"/>
<evidence type="ECO:0000256" key="1">
    <source>
        <dbReference type="SAM" id="MobiDB-lite"/>
    </source>
</evidence>
<accession>A0A9P0QST3</accession>
<dbReference type="Proteomes" id="UP000837801">
    <property type="component" value="Unassembled WGS sequence"/>
</dbReference>
<evidence type="ECO:0000313" key="2">
    <source>
        <dbReference type="EMBL" id="CAH2354941.1"/>
    </source>
</evidence>
<proteinExistence type="predicted"/>
<feature type="compositionally biased region" description="Low complexity" evidence="1">
    <location>
        <begin position="96"/>
        <end position="106"/>
    </location>
</feature>
<gene>
    <name evidence="2" type="ORF">CLIB1423_20S00386</name>
</gene>
<comment type="caution">
    <text evidence="2">The sequence shown here is derived from an EMBL/GenBank/DDBJ whole genome shotgun (WGS) entry which is preliminary data.</text>
</comment>
<keyword evidence="3" id="KW-1185">Reference proteome</keyword>
<reference evidence="2" key="1">
    <citation type="submission" date="2022-03" db="EMBL/GenBank/DDBJ databases">
        <authorList>
            <person name="Legras J.-L."/>
            <person name="Devillers H."/>
            <person name="Grondin C."/>
        </authorList>
    </citation>
    <scope>NUCLEOTIDE SEQUENCE</scope>
    <source>
        <strain evidence="2">CLIB 1423</strain>
    </source>
</reference>
<feature type="compositionally biased region" description="Basic residues" evidence="1">
    <location>
        <begin position="83"/>
        <end position="95"/>
    </location>
</feature>
<protein>
    <submittedName>
        <fullName evidence="2">Uncharacterized protein</fullName>
    </submittedName>
</protein>
<feature type="region of interest" description="Disordered" evidence="1">
    <location>
        <begin position="76"/>
        <end position="106"/>
    </location>
</feature>